<evidence type="ECO:0000256" key="1">
    <source>
        <dbReference type="SAM" id="MobiDB-lite"/>
    </source>
</evidence>
<proteinExistence type="predicted"/>
<organism evidence="3 4">
    <name type="scientific">Cymbomonas tetramitiformis</name>
    <dbReference type="NCBI Taxonomy" id="36881"/>
    <lineage>
        <taxon>Eukaryota</taxon>
        <taxon>Viridiplantae</taxon>
        <taxon>Chlorophyta</taxon>
        <taxon>Pyramimonadophyceae</taxon>
        <taxon>Pyramimonadales</taxon>
        <taxon>Pyramimonadaceae</taxon>
        <taxon>Cymbomonas</taxon>
    </lineage>
</organism>
<dbReference type="EMBL" id="LGRX02030003">
    <property type="protein sequence ID" value="KAK3246268.1"/>
    <property type="molecule type" value="Genomic_DNA"/>
</dbReference>
<accession>A0AAE0C0R0</accession>
<reference evidence="3" key="2">
    <citation type="submission" date="2023-06" db="EMBL/GenBank/DDBJ databases">
        <title>Long-read-based genome assembly of the green algal bacterivore Cymbomonas tetramitiformis.</title>
        <authorList>
            <person name="Gyaltshen Y."/>
            <person name="Rozenberg A."/>
            <person name="Paasch A."/>
            <person name="Burns J.A."/>
            <person name="Warring S."/>
            <person name="Larson R."/>
            <person name="Maurer-Alcala X."/>
            <person name="Dacks J."/>
            <person name="Kim E."/>
        </authorList>
    </citation>
    <scope>NUCLEOTIDE SEQUENCE</scope>
    <source>
        <strain evidence="3">PLY_AMNH</strain>
    </source>
</reference>
<evidence type="ECO:0000313" key="2">
    <source>
        <dbReference type="EMBL" id="KAK3246262.1"/>
    </source>
</evidence>
<dbReference type="EMBL" id="LGRX02030004">
    <property type="protein sequence ID" value="KAK3246262.1"/>
    <property type="molecule type" value="Genomic_DNA"/>
</dbReference>
<sequence length="214" mass="24792">MAESASFHCGQNDIVDVVMGLMFWKELETKPTQIYYNVMFVLENDVCEHSINFYFGRTPSGVMMFSVKMEQNYFIHAPFENVLALSVTQPGCGPATHDDDDYRRRLAEETACVNFLLIGAMEFHNARGHVVQCVKRYDLQTTRVRDTRFWTALAHATPESQAANEPPRRRSKRDAKSRGRAPRNFYLFSREKVRNIKDRLRVVFGDPEINDDRS</sequence>
<protein>
    <submittedName>
        <fullName evidence="3">Uncharacterized protein</fullName>
    </submittedName>
</protein>
<feature type="region of interest" description="Disordered" evidence="1">
    <location>
        <begin position="155"/>
        <end position="183"/>
    </location>
</feature>
<evidence type="ECO:0000313" key="4">
    <source>
        <dbReference type="Proteomes" id="UP001190700"/>
    </source>
</evidence>
<comment type="caution">
    <text evidence="3">The sequence shown here is derived from an EMBL/GenBank/DDBJ whole genome shotgun (WGS) entry which is preliminary data.</text>
</comment>
<dbReference type="Proteomes" id="UP001190700">
    <property type="component" value="Unassembled WGS sequence"/>
</dbReference>
<reference evidence="3 4" key="1">
    <citation type="journal article" date="2015" name="Genome Biol. Evol.">
        <title>Comparative Genomics of a Bacterivorous Green Alga Reveals Evolutionary Causalities and Consequences of Phago-Mixotrophic Mode of Nutrition.</title>
        <authorList>
            <person name="Burns J.A."/>
            <person name="Paasch A."/>
            <person name="Narechania A."/>
            <person name="Kim E."/>
        </authorList>
    </citation>
    <scope>NUCLEOTIDE SEQUENCE [LARGE SCALE GENOMIC DNA]</scope>
    <source>
        <strain evidence="3">PLY_AMNH</strain>
    </source>
</reference>
<evidence type="ECO:0000313" key="3">
    <source>
        <dbReference type="EMBL" id="KAK3246268.1"/>
    </source>
</evidence>
<gene>
    <name evidence="3" type="ORF">CYMTET_44187</name>
    <name evidence="2" type="ORF">CYMTET_44191</name>
</gene>
<feature type="compositionally biased region" description="Basic residues" evidence="1">
    <location>
        <begin position="169"/>
        <end position="181"/>
    </location>
</feature>
<keyword evidence="4" id="KW-1185">Reference proteome</keyword>
<name>A0AAE0C0R0_9CHLO</name>
<dbReference type="AlphaFoldDB" id="A0AAE0C0R0"/>